<protein>
    <recommendedName>
        <fullName evidence="3">DNA methylase</fullName>
    </recommendedName>
</protein>
<keyword evidence="2" id="KW-1185">Reference proteome</keyword>
<comment type="caution">
    <text evidence="1">The sequence shown here is derived from an EMBL/GenBank/DDBJ whole genome shotgun (WGS) entry which is preliminary data.</text>
</comment>
<dbReference type="AlphaFoldDB" id="A0A2T0L9U4"/>
<organism evidence="1 2">
    <name type="scientific">Planifilum fimeticola</name>
    <dbReference type="NCBI Taxonomy" id="201975"/>
    <lineage>
        <taxon>Bacteria</taxon>
        <taxon>Bacillati</taxon>
        <taxon>Bacillota</taxon>
        <taxon>Bacilli</taxon>
        <taxon>Bacillales</taxon>
        <taxon>Thermoactinomycetaceae</taxon>
        <taxon>Planifilum</taxon>
    </lineage>
</organism>
<reference evidence="1 2" key="1">
    <citation type="submission" date="2018-03" db="EMBL/GenBank/DDBJ databases">
        <title>Genomic Encyclopedia of Archaeal and Bacterial Type Strains, Phase II (KMG-II): from individual species to whole genera.</title>
        <authorList>
            <person name="Goeker M."/>
        </authorList>
    </citation>
    <scope>NUCLEOTIDE SEQUENCE [LARGE SCALE GENOMIC DNA]</scope>
    <source>
        <strain evidence="1 2">DSM 44946</strain>
    </source>
</reference>
<evidence type="ECO:0000313" key="2">
    <source>
        <dbReference type="Proteomes" id="UP000237797"/>
    </source>
</evidence>
<sequence length="299" mass="33956">MAQSPTHKFGQIIGELLEAAIEPLLADFAKRHGLYLDKKGPRPARGTQKKVSWTDLYGNTHDLDFVLERGGTKDKFGTPVAFIESAWRRYTKHSRNKAQEIQGAILPLVQTHHLAAPFTGVILAGDFTDGSLTQLQSLGFKILYFPYDMVVEAFKAVGIDASFDENTSDEEVLKKVRAWEALPKSAHKEVCKVLFEKNKDEVQQFMYNLERFATRYIELVHILPLHGEAVECESVEQAVQFIQKYDKSGSSAPIVKYEIRIRYNNGDKIEAQFESKESAIQFLRSYQQPTLRPSHCSEN</sequence>
<evidence type="ECO:0008006" key="3">
    <source>
        <dbReference type="Google" id="ProtNLM"/>
    </source>
</evidence>
<proteinExistence type="predicted"/>
<name>A0A2T0L9U4_9BACL</name>
<evidence type="ECO:0000313" key="1">
    <source>
        <dbReference type="EMBL" id="PRX38500.1"/>
    </source>
</evidence>
<gene>
    <name evidence="1" type="ORF">CLV97_1562</name>
</gene>
<accession>A0A2T0L9U4</accession>
<dbReference type="Proteomes" id="UP000237797">
    <property type="component" value="Unassembled WGS sequence"/>
</dbReference>
<dbReference type="EMBL" id="PVNE01000056">
    <property type="protein sequence ID" value="PRX38500.1"/>
    <property type="molecule type" value="Genomic_DNA"/>
</dbReference>